<dbReference type="WBParaSite" id="Hba_03424">
    <property type="protein sequence ID" value="Hba_03424"/>
    <property type="gene ID" value="Hba_03424"/>
</dbReference>
<name>A0A1I7WEN3_HETBA</name>
<keyword evidence="1" id="KW-1185">Reference proteome</keyword>
<reference evidence="2" key="1">
    <citation type="submission" date="2016-11" db="UniProtKB">
        <authorList>
            <consortium name="WormBaseParasite"/>
        </authorList>
    </citation>
    <scope>IDENTIFICATION</scope>
</reference>
<proteinExistence type="predicted"/>
<organism evidence="1 2">
    <name type="scientific">Heterorhabditis bacteriophora</name>
    <name type="common">Entomopathogenic nematode worm</name>
    <dbReference type="NCBI Taxonomy" id="37862"/>
    <lineage>
        <taxon>Eukaryota</taxon>
        <taxon>Metazoa</taxon>
        <taxon>Ecdysozoa</taxon>
        <taxon>Nematoda</taxon>
        <taxon>Chromadorea</taxon>
        <taxon>Rhabditida</taxon>
        <taxon>Rhabditina</taxon>
        <taxon>Rhabditomorpha</taxon>
        <taxon>Strongyloidea</taxon>
        <taxon>Heterorhabditidae</taxon>
        <taxon>Heterorhabditis</taxon>
    </lineage>
</organism>
<dbReference type="AlphaFoldDB" id="A0A1I7WEN3"/>
<evidence type="ECO:0000313" key="2">
    <source>
        <dbReference type="WBParaSite" id="Hba_03424"/>
    </source>
</evidence>
<sequence length="21" mass="2330">MHLDGISRARALPQCFQEPGC</sequence>
<dbReference type="Proteomes" id="UP000095283">
    <property type="component" value="Unplaced"/>
</dbReference>
<evidence type="ECO:0000313" key="1">
    <source>
        <dbReference type="Proteomes" id="UP000095283"/>
    </source>
</evidence>
<accession>A0A1I7WEN3</accession>
<protein>
    <submittedName>
        <fullName evidence="2">Uncharacterized protein</fullName>
    </submittedName>
</protein>